<feature type="region of interest" description="Disordered" evidence="1">
    <location>
        <begin position="1"/>
        <end position="28"/>
    </location>
</feature>
<proteinExistence type="predicted"/>
<protein>
    <submittedName>
        <fullName evidence="2">Uncharacterized protein</fullName>
    </submittedName>
</protein>
<evidence type="ECO:0000313" key="3">
    <source>
        <dbReference type="Proteomes" id="UP000317494"/>
    </source>
</evidence>
<accession>A0A507BVW6</accession>
<dbReference type="VEuPathDB" id="FungiDB:SeMB42_g07782"/>
<name>A0A507BVW6_9FUNG</name>
<evidence type="ECO:0000256" key="1">
    <source>
        <dbReference type="SAM" id="MobiDB-lite"/>
    </source>
</evidence>
<keyword evidence="3" id="KW-1185">Reference proteome</keyword>
<feature type="region of interest" description="Disordered" evidence="1">
    <location>
        <begin position="59"/>
        <end position="87"/>
    </location>
</feature>
<sequence>MWSRFMSAIGLPRRSRRHSRPPTPSTIDPTVEILAATTVRELQARALCHRRSIASDSWRRDSTLVSSPSDPESVPRGGDGTGRSSKCHGRLSVVRPVGVQIAALLEKLEAESRAAEGMLEPQKLQNDYFSTSSFDPSHSRKYTQILITPQPFATRRDIEDITLIMVYEMNHVGWWLALFLLIAHVLGAPTAPRGRELGHGAPTDIASYARNLGVIGFSSNGIRRDSQPLIRQTLCRHDHLSPHRVVDKHLPCPGPSRFYTEHCYDNTNFLLCVAVASFSSEAALLSQLGA</sequence>
<dbReference type="Proteomes" id="UP000317494">
    <property type="component" value="Unassembled WGS sequence"/>
</dbReference>
<reference evidence="2 3" key="1">
    <citation type="journal article" date="2019" name="Sci. Rep.">
        <title>Comparative genomics of chytrid fungi reveal insights into the obligate biotrophic and pathogenic lifestyle of Synchytrium endobioticum.</title>
        <authorList>
            <person name="van de Vossenberg B.T.L.H."/>
            <person name="Warris S."/>
            <person name="Nguyen H.D.T."/>
            <person name="van Gent-Pelzer M.P.E."/>
            <person name="Joly D.L."/>
            <person name="van de Geest H.C."/>
            <person name="Bonants P.J.M."/>
            <person name="Smith D.S."/>
            <person name="Levesque C.A."/>
            <person name="van der Lee T.A.J."/>
        </authorList>
    </citation>
    <scope>NUCLEOTIDE SEQUENCE [LARGE SCALE GENOMIC DNA]</scope>
    <source>
        <strain evidence="2 3">MB42</strain>
    </source>
</reference>
<organism evidence="2 3">
    <name type="scientific">Synchytrium endobioticum</name>
    <dbReference type="NCBI Taxonomy" id="286115"/>
    <lineage>
        <taxon>Eukaryota</taxon>
        <taxon>Fungi</taxon>
        <taxon>Fungi incertae sedis</taxon>
        <taxon>Chytridiomycota</taxon>
        <taxon>Chytridiomycota incertae sedis</taxon>
        <taxon>Chytridiomycetes</taxon>
        <taxon>Synchytriales</taxon>
        <taxon>Synchytriaceae</taxon>
        <taxon>Synchytrium</taxon>
    </lineage>
</organism>
<dbReference type="EMBL" id="QEAN01000624">
    <property type="protein sequence ID" value="TPX31281.1"/>
    <property type="molecule type" value="Genomic_DNA"/>
</dbReference>
<dbReference type="AlphaFoldDB" id="A0A507BVW6"/>
<comment type="caution">
    <text evidence="2">The sequence shown here is derived from an EMBL/GenBank/DDBJ whole genome shotgun (WGS) entry which is preliminary data.</text>
</comment>
<evidence type="ECO:0000313" key="2">
    <source>
        <dbReference type="EMBL" id="TPX31281.1"/>
    </source>
</evidence>
<gene>
    <name evidence="2" type="ORF">SeMB42_g07782</name>
</gene>